<accession>A0A4C1VJ72</accession>
<evidence type="ECO:0000313" key="3">
    <source>
        <dbReference type="Proteomes" id="UP000299102"/>
    </source>
</evidence>
<gene>
    <name evidence="2" type="ORF">EVAR_96183_1</name>
</gene>
<sequence length="205" mass="22840">MQSFVGHRVTYASACPFDGPRVVSKALGIKKLQSGIIYSRGKGAGKPSLSGRSPPPMDTNNPGGITSALPTSWEGTGYLMEEGERSGRSVFAILAQKPKKVSQRPKFEISLDRGPAERPATVRDAFSRKLHPSVREREEEAERPAANKLQVSAVYFEIDDDFPPAPHRAPAVRLRRRPRRRVPGFMIGVFYFTRRTCRKITVYRG</sequence>
<comment type="caution">
    <text evidence="2">The sequence shown here is derived from an EMBL/GenBank/DDBJ whole genome shotgun (WGS) entry which is preliminary data.</text>
</comment>
<dbReference type="EMBL" id="BGZK01000351">
    <property type="protein sequence ID" value="GBP38581.1"/>
    <property type="molecule type" value="Genomic_DNA"/>
</dbReference>
<reference evidence="2 3" key="1">
    <citation type="journal article" date="2019" name="Commun. Biol.">
        <title>The bagworm genome reveals a unique fibroin gene that provides high tensile strength.</title>
        <authorList>
            <person name="Kono N."/>
            <person name="Nakamura H."/>
            <person name="Ohtoshi R."/>
            <person name="Tomita M."/>
            <person name="Numata K."/>
            <person name="Arakawa K."/>
        </authorList>
    </citation>
    <scope>NUCLEOTIDE SEQUENCE [LARGE SCALE GENOMIC DNA]</scope>
</reference>
<keyword evidence="3" id="KW-1185">Reference proteome</keyword>
<protein>
    <submittedName>
        <fullName evidence="2">Uncharacterized protein</fullName>
    </submittedName>
</protein>
<organism evidence="2 3">
    <name type="scientific">Eumeta variegata</name>
    <name type="common">Bagworm moth</name>
    <name type="synonym">Eumeta japonica</name>
    <dbReference type="NCBI Taxonomy" id="151549"/>
    <lineage>
        <taxon>Eukaryota</taxon>
        <taxon>Metazoa</taxon>
        <taxon>Ecdysozoa</taxon>
        <taxon>Arthropoda</taxon>
        <taxon>Hexapoda</taxon>
        <taxon>Insecta</taxon>
        <taxon>Pterygota</taxon>
        <taxon>Neoptera</taxon>
        <taxon>Endopterygota</taxon>
        <taxon>Lepidoptera</taxon>
        <taxon>Glossata</taxon>
        <taxon>Ditrysia</taxon>
        <taxon>Tineoidea</taxon>
        <taxon>Psychidae</taxon>
        <taxon>Oiketicinae</taxon>
        <taxon>Eumeta</taxon>
    </lineage>
</organism>
<dbReference type="Proteomes" id="UP000299102">
    <property type="component" value="Unassembled WGS sequence"/>
</dbReference>
<name>A0A4C1VJ72_EUMVA</name>
<evidence type="ECO:0000256" key="1">
    <source>
        <dbReference type="SAM" id="MobiDB-lite"/>
    </source>
</evidence>
<evidence type="ECO:0000313" key="2">
    <source>
        <dbReference type="EMBL" id="GBP38581.1"/>
    </source>
</evidence>
<feature type="region of interest" description="Disordered" evidence="1">
    <location>
        <begin position="40"/>
        <end position="61"/>
    </location>
</feature>
<dbReference type="AlphaFoldDB" id="A0A4C1VJ72"/>
<proteinExistence type="predicted"/>